<comment type="caution">
    <text evidence="1">The sequence shown here is derived from an EMBL/GenBank/DDBJ whole genome shotgun (WGS) entry which is preliminary data.</text>
</comment>
<proteinExistence type="predicted"/>
<dbReference type="AlphaFoldDB" id="A0A3N4MRC8"/>
<protein>
    <submittedName>
        <fullName evidence="1">Uncharacterized protein</fullName>
    </submittedName>
</protein>
<keyword evidence="2" id="KW-1185">Reference proteome</keyword>
<accession>A0A3N4MRC8</accession>
<evidence type="ECO:0000313" key="1">
    <source>
        <dbReference type="EMBL" id="RPD37883.1"/>
    </source>
</evidence>
<sequence length="59" mass="6771">MKTKKIIIEIPADKTLEEVQEILRDVANMIGKSIPRHRIAKAEEYLKNSVWPEGLEALL</sequence>
<evidence type="ECO:0000313" key="2">
    <source>
        <dbReference type="Proteomes" id="UP000279089"/>
    </source>
</evidence>
<gene>
    <name evidence="1" type="ORF">EG028_27775</name>
</gene>
<reference evidence="2" key="1">
    <citation type="submission" date="2018-11" db="EMBL/GenBank/DDBJ databases">
        <title>Chitinophaga lutea sp.nov., isolate from arsenic contaminated soil.</title>
        <authorList>
            <person name="Zong Y."/>
        </authorList>
    </citation>
    <scope>NUCLEOTIDE SEQUENCE [LARGE SCALE GENOMIC DNA]</scope>
    <source>
        <strain evidence="2">YLT18</strain>
    </source>
</reference>
<dbReference type="Proteomes" id="UP000279089">
    <property type="component" value="Unassembled WGS sequence"/>
</dbReference>
<dbReference type="EMBL" id="RMBX01000023">
    <property type="protein sequence ID" value="RPD37883.1"/>
    <property type="molecule type" value="Genomic_DNA"/>
</dbReference>
<name>A0A3N4MRC8_9BACT</name>
<dbReference type="RefSeq" id="WP_120519488.1">
    <property type="nucleotide sequence ID" value="NZ_QXZY01000022.1"/>
</dbReference>
<organism evidence="1 2">
    <name type="scientific">Chitinophaga barathri</name>
    <dbReference type="NCBI Taxonomy" id="1647451"/>
    <lineage>
        <taxon>Bacteria</taxon>
        <taxon>Pseudomonadati</taxon>
        <taxon>Bacteroidota</taxon>
        <taxon>Chitinophagia</taxon>
        <taxon>Chitinophagales</taxon>
        <taxon>Chitinophagaceae</taxon>
        <taxon>Chitinophaga</taxon>
    </lineage>
</organism>